<dbReference type="InterPro" id="IPR011049">
    <property type="entry name" value="Serralysin-like_metalloprot_C"/>
</dbReference>
<dbReference type="Gene3D" id="2.150.10.10">
    <property type="entry name" value="Serralysin-like metalloprotease, C-terminal"/>
    <property type="match status" value="1"/>
</dbReference>
<evidence type="ECO:0000313" key="1">
    <source>
        <dbReference type="EMBL" id="GAA0604549.1"/>
    </source>
</evidence>
<accession>A0ABP3R868</accession>
<keyword evidence="2" id="KW-1185">Reference proteome</keyword>
<dbReference type="RefSeq" id="WP_343897948.1">
    <property type="nucleotide sequence ID" value="NZ_BAAAFZ010000095.1"/>
</dbReference>
<organism evidence="1 2">
    <name type="scientific">Craurococcus roseus</name>
    <dbReference type="NCBI Taxonomy" id="77585"/>
    <lineage>
        <taxon>Bacteria</taxon>
        <taxon>Pseudomonadati</taxon>
        <taxon>Pseudomonadota</taxon>
        <taxon>Alphaproteobacteria</taxon>
        <taxon>Acetobacterales</taxon>
        <taxon>Acetobacteraceae</taxon>
        <taxon>Craurococcus</taxon>
    </lineage>
</organism>
<sequence length="314" mass="30678">MRFSIGTGRAGSPVQWYLPGTDVARLPSPPDGAPPPVTGALEDVATVGDGGGTLLGGLVGFSGDPGSDGQGLVLDVLGAWNSVKNVSVLLDEAGRVTLAGFVHADVALGGGGDSSVVLYGAKRGNVLTGGGDDTVTIEAASNVYAWVNEFRVATGGGGDTVVVRALDIAAAAAADATFAATASDAGAFAGTDAASVVIADLGAGDDTFVALGESADRVSGGGGEDIIRAGRGADVLAGGAGNDLFLFVAGDGRDTILDFRPGADRLGFGLGAAEAEALLEAATEAEGATTISYGEDAVVLVGVAKSQLNANDLL</sequence>
<reference evidence="2" key="1">
    <citation type="journal article" date="2019" name="Int. J. Syst. Evol. Microbiol.">
        <title>The Global Catalogue of Microorganisms (GCM) 10K type strain sequencing project: providing services to taxonomists for standard genome sequencing and annotation.</title>
        <authorList>
            <consortium name="The Broad Institute Genomics Platform"/>
            <consortium name="The Broad Institute Genome Sequencing Center for Infectious Disease"/>
            <person name="Wu L."/>
            <person name="Ma J."/>
        </authorList>
    </citation>
    <scope>NUCLEOTIDE SEQUENCE [LARGE SCALE GENOMIC DNA]</scope>
    <source>
        <strain evidence="2">JCM 9933</strain>
    </source>
</reference>
<dbReference type="Pfam" id="PF00353">
    <property type="entry name" value="HemolysinCabind"/>
    <property type="match status" value="1"/>
</dbReference>
<comment type="caution">
    <text evidence="1">The sequence shown here is derived from an EMBL/GenBank/DDBJ whole genome shotgun (WGS) entry which is preliminary data.</text>
</comment>
<dbReference type="PROSITE" id="PS00330">
    <property type="entry name" value="HEMOLYSIN_CALCIUM"/>
    <property type="match status" value="1"/>
</dbReference>
<evidence type="ECO:0000313" key="2">
    <source>
        <dbReference type="Proteomes" id="UP001501588"/>
    </source>
</evidence>
<name>A0ABP3R868_9PROT</name>
<dbReference type="InterPro" id="IPR018511">
    <property type="entry name" value="Hemolysin-typ_Ca-bd_CS"/>
</dbReference>
<protein>
    <recommendedName>
        <fullName evidence="3">Calcium-binding protein</fullName>
    </recommendedName>
</protein>
<dbReference type="EMBL" id="BAAAFZ010000095">
    <property type="protein sequence ID" value="GAA0604549.1"/>
    <property type="molecule type" value="Genomic_DNA"/>
</dbReference>
<proteinExistence type="predicted"/>
<dbReference type="SUPFAM" id="SSF51120">
    <property type="entry name" value="beta-Roll"/>
    <property type="match status" value="1"/>
</dbReference>
<gene>
    <name evidence="1" type="ORF">GCM10009416_47690</name>
</gene>
<dbReference type="PRINTS" id="PR00313">
    <property type="entry name" value="CABNDNGRPT"/>
</dbReference>
<dbReference type="InterPro" id="IPR001343">
    <property type="entry name" value="Hemolysn_Ca-bd"/>
</dbReference>
<dbReference type="Proteomes" id="UP001501588">
    <property type="component" value="Unassembled WGS sequence"/>
</dbReference>
<evidence type="ECO:0008006" key="3">
    <source>
        <dbReference type="Google" id="ProtNLM"/>
    </source>
</evidence>